<dbReference type="Proteomes" id="UP000783213">
    <property type="component" value="Unassembled WGS sequence"/>
</dbReference>
<accession>A0ABQ7IK07</accession>
<evidence type="ECO:0000313" key="2">
    <source>
        <dbReference type="EMBL" id="KAF7926386.1"/>
    </source>
</evidence>
<evidence type="ECO:0008006" key="4">
    <source>
        <dbReference type="Google" id="ProtNLM"/>
    </source>
</evidence>
<feature type="compositionally biased region" description="Polar residues" evidence="1">
    <location>
        <begin position="1399"/>
        <end position="1409"/>
    </location>
</feature>
<feature type="compositionally biased region" description="Polar residues" evidence="1">
    <location>
        <begin position="1351"/>
        <end position="1364"/>
    </location>
</feature>
<protein>
    <recommendedName>
        <fullName evidence="4">HMG box domain-containing protein</fullName>
    </recommendedName>
</protein>
<feature type="region of interest" description="Disordered" evidence="1">
    <location>
        <begin position="921"/>
        <end position="955"/>
    </location>
</feature>
<organism evidence="2 3">
    <name type="scientific">Botrytis deweyae</name>
    <dbReference type="NCBI Taxonomy" id="2478750"/>
    <lineage>
        <taxon>Eukaryota</taxon>
        <taxon>Fungi</taxon>
        <taxon>Dikarya</taxon>
        <taxon>Ascomycota</taxon>
        <taxon>Pezizomycotina</taxon>
        <taxon>Leotiomycetes</taxon>
        <taxon>Helotiales</taxon>
        <taxon>Sclerotiniaceae</taxon>
        <taxon>Botrytis</taxon>
    </lineage>
</organism>
<dbReference type="GeneID" id="62233455"/>
<feature type="compositionally biased region" description="Polar residues" evidence="1">
    <location>
        <begin position="927"/>
        <end position="941"/>
    </location>
</feature>
<dbReference type="RefSeq" id="XP_038809549.1">
    <property type="nucleotide sequence ID" value="XM_038954304.1"/>
</dbReference>
<reference evidence="2 3" key="1">
    <citation type="journal article" date="2020" name="Genome Biol. Evol.">
        <title>Comparative genomics of Sclerotiniaceae.</title>
        <authorList>
            <person name="Valero Jimenez C.A."/>
            <person name="Steentjes M."/>
            <person name="Scholten O.E."/>
            <person name="Van Kan J.A.L."/>
        </authorList>
    </citation>
    <scope>NUCLEOTIDE SEQUENCE [LARGE SCALE GENOMIC DNA]</scope>
    <source>
        <strain evidence="2 3">B1</strain>
    </source>
</reference>
<comment type="caution">
    <text evidence="2">The sequence shown here is derived from an EMBL/GenBank/DDBJ whole genome shotgun (WGS) entry which is preliminary data.</text>
</comment>
<evidence type="ECO:0000313" key="3">
    <source>
        <dbReference type="Proteomes" id="UP000783213"/>
    </source>
</evidence>
<sequence>MRSYGHFSATEEQPLKNNFTSIQESSLLFNLQPNLNLLAQSQQVFTTNTKMSYPEYLDDMESQLASYLGEDPSTFFSSENATVPAPVDSLEELSYDMNGQFTWDDFLNEEGIETTSPPPITLEWNPTEADFYSNEIAAPPTVDEHIPEEPTQSSGQEEKTSTNIESENTNEQSVATPSQPEPQPEENTIIPDDDSLFGGSTSNDIEVPKINEKHQSEVLAQGANSTSELVADIPQHGDSAASAPVTSGVDLDNTEADDDNDSLFGDVDDSGLGDGSQPPENKLPAGDDAPNGTQADDVDDLFGSAFGDDFEAELEAELKKDSANAAAPPIPKHTGLHLPKPPRKVANSQGLHLPDPPRAIANPQALHLPAPPQKSVATQGLHLPEPPRVVASPQGLNLPVPPTLVANQQGLHLPSQPSATVKQQSGADISAPEETGDQEDGIASTRRRKVRASRIPRSDMSRPKGRGQAGKVLTQLSGPAPSQLPESEPSSSSGANDTAEKVTHLPRWAFGKYTSFSKPVAGSRYRKPNNSEQNPIPVEDEQESVENTNELANTQSQGVAQSDAKIVGAIDLTSDTGNDLVVDGSVQQGQDPNHIDGEDSTRPYENFQIPASGNDMDFTLGDNELLNSLGELNFPPVIDDAGPAPQLQTYQAHSSAPLEIAPPVAPQNGVLPPPSRMEDFSLYGQGPLASRDNIHHLQVPNVHGAGTFAYQPPSIMGQSGAENYQPASQPMQTGHFEQGSGYGLGDDMVQATPADIGGSNSTGLNDNGPKKRLSHERAEYSDPRVLMTYDEFKQIFPQEPTRGCFEVAIQSERAADAAIVARGGVPPQRPTIRKSIICTWSQVQHLNRIRAANGEKLFEPKPNAHKRLEAFKESLRRKRQERGEASESEDSDMEPEAKRLKIASGPVQHATYHVEQHSEQIPGMHPTQPSHPQVSAAVSHSSPDHGVSQGPHSQNMGQASAMYIHRPVAQSAKRKMVPEQLESFEFAEQGMGPTVKRPRIAAPSRENTKPMNDQSMAKEFADYVSERQSEYLKLRVAELKQLCKTRGIKHGNFNGLSKGGMVGVLVGQDVNRHPIYSRMHHQAQARVATGREHPIPGVGRMGGMNPPSVAANHSQQQLRVPNGWGIRQNLPAPNVGPAHGMGLNHHQRAPSQFPHTSDHRTPSLAPMRFGNSEMQVTNSVPIRGPSHGHSRPVNVGRAQQLHMNGSLSGLVNNGGQPQSSIRQAPQGPTMHPSAANSSARSQIPVSVQNSGYNNSGIHQNINGGRNNHTSTNAHIPAYGIAGDFGAGIYQPAVDDRRRKPRIVGQEAPSRVPRGNQRSAPKPPVNLPQPAMNNTARSCTMTQPSMAGRASGNIQMGHQANTLGGSQIPRPAQSGNMGGDPRRFMQNRPQGGLYSAPVQGLNQGVQQQHAGAQLSRPPYHGPPRGNPFDRQHSGPAPPR</sequence>
<dbReference type="EMBL" id="RCSX01000014">
    <property type="protein sequence ID" value="KAF7926386.1"/>
    <property type="molecule type" value="Genomic_DNA"/>
</dbReference>
<feature type="region of interest" description="Disordered" evidence="1">
    <location>
        <begin position="1210"/>
        <end position="1242"/>
    </location>
</feature>
<gene>
    <name evidence="2" type="ORF">EAE98_006681</name>
</gene>
<feature type="compositionally biased region" description="Basic residues" evidence="1">
    <location>
        <begin position="445"/>
        <end position="454"/>
    </location>
</feature>
<feature type="region of interest" description="Disordered" evidence="1">
    <location>
        <begin position="1346"/>
        <end position="1438"/>
    </location>
</feature>
<evidence type="ECO:0000256" key="1">
    <source>
        <dbReference type="SAM" id="MobiDB-lite"/>
    </source>
</evidence>
<proteinExistence type="predicted"/>
<name>A0ABQ7IK07_9HELO</name>
<feature type="compositionally biased region" description="Basic and acidic residues" evidence="1">
    <location>
        <begin position="206"/>
        <end position="216"/>
    </location>
</feature>
<feature type="compositionally biased region" description="Acidic residues" evidence="1">
    <location>
        <begin position="252"/>
        <end position="271"/>
    </location>
</feature>
<feature type="region of interest" description="Disordered" evidence="1">
    <location>
        <begin position="142"/>
        <end position="547"/>
    </location>
</feature>
<keyword evidence="3" id="KW-1185">Reference proteome</keyword>
<feature type="region of interest" description="Disordered" evidence="1">
    <location>
        <begin position="874"/>
        <end position="897"/>
    </location>
</feature>
<feature type="region of interest" description="Disordered" evidence="1">
    <location>
        <begin position="724"/>
        <end position="777"/>
    </location>
</feature>
<feature type="compositionally biased region" description="Polar residues" evidence="1">
    <location>
        <begin position="405"/>
        <end position="427"/>
    </location>
</feature>
<feature type="compositionally biased region" description="Polar residues" evidence="1">
    <location>
        <begin position="150"/>
        <end position="178"/>
    </location>
</feature>
<feature type="region of interest" description="Disordered" evidence="1">
    <location>
        <begin position="1293"/>
        <end position="1331"/>
    </location>
</feature>